<evidence type="ECO:0000313" key="2">
    <source>
        <dbReference type="Proteomes" id="UP000585474"/>
    </source>
</evidence>
<organism evidence="1 2">
    <name type="scientific">Actinidia rufa</name>
    <dbReference type="NCBI Taxonomy" id="165716"/>
    <lineage>
        <taxon>Eukaryota</taxon>
        <taxon>Viridiplantae</taxon>
        <taxon>Streptophyta</taxon>
        <taxon>Embryophyta</taxon>
        <taxon>Tracheophyta</taxon>
        <taxon>Spermatophyta</taxon>
        <taxon>Magnoliopsida</taxon>
        <taxon>eudicotyledons</taxon>
        <taxon>Gunneridae</taxon>
        <taxon>Pentapetalae</taxon>
        <taxon>asterids</taxon>
        <taxon>Ericales</taxon>
        <taxon>Actinidiaceae</taxon>
        <taxon>Actinidia</taxon>
    </lineage>
</organism>
<dbReference type="Proteomes" id="UP000585474">
    <property type="component" value="Unassembled WGS sequence"/>
</dbReference>
<gene>
    <name evidence="1" type="ORF">Acr_00g0076080</name>
</gene>
<comment type="caution">
    <text evidence="1">The sequence shown here is derived from an EMBL/GenBank/DDBJ whole genome shotgun (WGS) entry which is preliminary data.</text>
</comment>
<dbReference type="EMBL" id="BJWL01000384">
    <property type="protein sequence ID" value="GFS41725.1"/>
    <property type="molecule type" value="Genomic_DNA"/>
</dbReference>
<dbReference type="AlphaFoldDB" id="A0A7J0DTE1"/>
<sequence length="138" mass="15168">MKKQQFVAVGGSGQNQRKQPIEVGRGRGAVTRLGRGVVLRRGRGSMVGMPSPITVQWWGGMTTTPGLNQNAISMYWPFIPKVTWQHDEPAYDRSSTRKAIYLGVLIRSWFPSGLNTPCFPRSSNLQPSQGSSSSAHPL</sequence>
<reference evidence="2" key="1">
    <citation type="submission" date="2019-07" db="EMBL/GenBank/DDBJ databases">
        <title>De Novo Assembly of kiwifruit Actinidia rufa.</title>
        <authorList>
            <person name="Sugita-Konishi S."/>
            <person name="Sato K."/>
            <person name="Mori E."/>
            <person name="Abe Y."/>
            <person name="Kisaki G."/>
            <person name="Hamano K."/>
            <person name="Suezawa K."/>
            <person name="Otani M."/>
            <person name="Fukuda T."/>
            <person name="Manabe T."/>
            <person name="Gomi K."/>
            <person name="Tabuchi M."/>
            <person name="Akimitsu K."/>
            <person name="Kataoka I."/>
        </authorList>
    </citation>
    <scope>NUCLEOTIDE SEQUENCE [LARGE SCALE GENOMIC DNA]</scope>
    <source>
        <strain evidence="2">cv. Fuchu</strain>
    </source>
</reference>
<name>A0A7J0DTE1_9ERIC</name>
<proteinExistence type="predicted"/>
<keyword evidence="2" id="KW-1185">Reference proteome</keyword>
<protein>
    <submittedName>
        <fullName evidence="1">Uncharacterized protein</fullName>
    </submittedName>
</protein>
<evidence type="ECO:0000313" key="1">
    <source>
        <dbReference type="EMBL" id="GFS41725.1"/>
    </source>
</evidence>
<accession>A0A7J0DTE1</accession>